<dbReference type="OrthoDB" id="10416230at2759"/>
<keyword evidence="2" id="KW-1185">Reference proteome</keyword>
<comment type="caution">
    <text evidence="1">The sequence shown here is derived from an EMBL/GenBank/DDBJ whole genome shotgun (WGS) entry which is preliminary data.</text>
</comment>
<gene>
    <name evidence="1" type="ORF">AK812_SmicGene45139</name>
</gene>
<dbReference type="Proteomes" id="UP000186817">
    <property type="component" value="Unassembled WGS sequence"/>
</dbReference>
<evidence type="ECO:0000313" key="1">
    <source>
        <dbReference type="EMBL" id="OLP75115.1"/>
    </source>
</evidence>
<name>A0A1Q9BWS8_SYMMI</name>
<dbReference type="EMBL" id="LSRX01002779">
    <property type="protein sequence ID" value="OLP75115.1"/>
    <property type="molecule type" value="Genomic_DNA"/>
</dbReference>
<accession>A0A1Q9BWS8</accession>
<reference evidence="1 2" key="1">
    <citation type="submission" date="2016-02" db="EMBL/GenBank/DDBJ databases">
        <title>Genome analysis of coral dinoflagellate symbionts highlights evolutionary adaptations to a symbiotic lifestyle.</title>
        <authorList>
            <person name="Aranda M."/>
            <person name="Li Y."/>
            <person name="Liew Y.J."/>
            <person name="Baumgarten S."/>
            <person name="Simakov O."/>
            <person name="Wilson M."/>
            <person name="Piel J."/>
            <person name="Ashoor H."/>
            <person name="Bougouffa S."/>
            <person name="Bajic V.B."/>
            <person name="Ryu T."/>
            <person name="Ravasi T."/>
            <person name="Bayer T."/>
            <person name="Micklem G."/>
            <person name="Kim H."/>
            <person name="Bhak J."/>
            <person name="Lajeunesse T.C."/>
            <person name="Voolstra C.R."/>
        </authorList>
    </citation>
    <scope>NUCLEOTIDE SEQUENCE [LARGE SCALE GENOMIC DNA]</scope>
    <source>
        <strain evidence="1 2">CCMP2467</strain>
    </source>
</reference>
<dbReference type="AlphaFoldDB" id="A0A1Q9BWS8"/>
<proteinExistence type="predicted"/>
<evidence type="ECO:0000313" key="2">
    <source>
        <dbReference type="Proteomes" id="UP000186817"/>
    </source>
</evidence>
<feature type="non-terminal residue" evidence="1">
    <location>
        <position position="1"/>
    </location>
</feature>
<protein>
    <submittedName>
        <fullName evidence="1">Uncharacterized protein</fullName>
    </submittedName>
</protein>
<sequence>EFLAKRLLPELEAKNPKDSYTLGVGTHSLFLRYSIGRRADKRYGVEGMPKQLCQSDFALCVPVWQKQMEKPQSPVNKTAAAKGSRISGPGQCETFSMCDHFPQIHSVEQQWTDQWLNETLSSCKISAEGPGQCETFSMCDHFPQA</sequence>
<organism evidence="1 2">
    <name type="scientific">Symbiodinium microadriaticum</name>
    <name type="common">Dinoflagellate</name>
    <name type="synonym">Zooxanthella microadriatica</name>
    <dbReference type="NCBI Taxonomy" id="2951"/>
    <lineage>
        <taxon>Eukaryota</taxon>
        <taxon>Sar</taxon>
        <taxon>Alveolata</taxon>
        <taxon>Dinophyceae</taxon>
        <taxon>Suessiales</taxon>
        <taxon>Symbiodiniaceae</taxon>
        <taxon>Symbiodinium</taxon>
    </lineage>
</organism>